<feature type="binding site" evidence="9">
    <location>
        <position position="414"/>
    </location>
    <ligand>
        <name>Zn(2+)</name>
        <dbReference type="ChEBI" id="CHEBI:29105"/>
        <label>2</label>
    </ligand>
</feature>
<dbReference type="InterPro" id="IPR028651">
    <property type="entry name" value="ING_fam"/>
</dbReference>
<feature type="binding site" evidence="9">
    <location>
        <position position="436"/>
    </location>
    <ligand>
        <name>Zn(2+)</name>
        <dbReference type="ChEBI" id="CHEBI:29105"/>
        <label>2</label>
    </ligand>
</feature>
<dbReference type="InterPro" id="IPR013083">
    <property type="entry name" value="Znf_RING/FYVE/PHD"/>
</dbReference>
<organism evidence="14 15">
    <name type="scientific">Mycena citricolor</name>
    <dbReference type="NCBI Taxonomy" id="2018698"/>
    <lineage>
        <taxon>Eukaryota</taxon>
        <taxon>Fungi</taxon>
        <taxon>Dikarya</taxon>
        <taxon>Basidiomycota</taxon>
        <taxon>Agaricomycotina</taxon>
        <taxon>Agaricomycetes</taxon>
        <taxon>Agaricomycetidae</taxon>
        <taxon>Agaricales</taxon>
        <taxon>Marasmiineae</taxon>
        <taxon>Mycenaceae</taxon>
        <taxon>Mycena</taxon>
    </lineage>
</organism>
<keyword evidence="4 10" id="KW-0863">Zinc-finger</keyword>
<comment type="function">
    <text evidence="11">Component of an histone acetyltransferase complex.</text>
</comment>
<feature type="site" description="Histone H3K4me3 binding" evidence="8">
    <location>
        <position position="406"/>
    </location>
</feature>
<dbReference type="InterPro" id="IPR011011">
    <property type="entry name" value="Znf_FYVE_PHD"/>
</dbReference>
<dbReference type="Gene3D" id="3.30.40.10">
    <property type="entry name" value="Zinc/RING finger domain, C3HC4 (zinc finger)"/>
    <property type="match status" value="1"/>
</dbReference>
<feature type="compositionally biased region" description="Basic and acidic residues" evidence="12">
    <location>
        <begin position="195"/>
        <end position="208"/>
    </location>
</feature>
<feature type="compositionally biased region" description="Low complexity" evidence="12">
    <location>
        <begin position="238"/>
        <end position="261"/>
    </location>
</feature>
<dbReference type="AlphaFoldDB" id="A0AAD2HTD7"/>
<evidence type="ECO:0000256" key="5">
    <source>
        <dbReference type="ARBA" id="ARBA00022833"/>
    </source>
</evidence>
<dbReference type="SMART" id="SM00249">
    <property type="entry name" value="PHD"/>
    <property type="match status" value="1"/>
</dbReference>
<evidence type="ECO:0000256" key="3">
    <source>
        <dbReference type="ARBA" id="ARBA00022723"/>
    </source>
</evidence>
<feature type="compositionally biased region" description="Low complexity" evidence="12">
    <location>
        <begin position="172"/>
        <end position="187"/>
    </location>
</feature>
<dbReference type="InterPro" id="IPR024610">
    <property type="entry name" value="ING_N_histone-binding"/>
</dbReference>
<keyword evidence="5 9" id="KW-0862">Zinc</keyword>
<dbReference type="PROSITE" id="PS01359">
    <property type="entry name" value="ZF_PHD_1"/>
    <property type="match status" value="1"/>
</dbReference>
<feature type="binding site" evidence="9">
    <location>
        <position position="420"/>
    </location>
    <ligand>
        <name>Zn(2+)</name>
        <dbReference type="ChEBI" id="CHEBI:29105"/>
        <label>1</label>
    </ligand>
</feature>
<name>A0AAD2HTD7_9AGAR</name>
<evidence type="ECO:0000256" key="1">
    <source>
        <dbReference type="ARBA" id="ARBA00004123"/>
    </source>
</evidence>
<dbReference type="InterPro" id="IPR019787">
    <property type="entry name" value="Znf_PHD-finger"/>
</dbReference>
<comment type="subcellular location">
    <subcellularLocation>
        <location evidence="1 11">Nucleus</location>
    </subcellularLocation>
</comment>
<dbReference type="SUPFAM" id="SSF57903">
    <property type="entry name" value="FYVE/PHD zinc finger"/>
    <property type="match status" value="1"/>
</dbReference>
<feature type="region of interest" description="Disordered" evidence="12">
    <location>
        <begin position="444"/>
        <end position="463"/>
    </location>
</feature>
<dbReference type="GO" id="GO:0005634">
    <property type="term" value="C:nucleus"/>
    <property type="evidence" value="ECO:0007669"/>
    <property type="project" value="UniProtKB-SubCell"/>
</dbReference>
<dbReference type="Gene3D" id="6.10.140.1740">
    <property type="match status" value="1"/>
</dbReference>
<dbReference type="Pfam" id="PF12998">
    <property type="entry name" value="ING"/>
    <property type="match status" value="1"/>
</dbReference>
<evidence type="ECO:0000256" key="12">
    <source>
        <dbReference type="SAM" id="MobiDB-lite"/>
    </source>
</evidence>
<dbReference type="InterPro" id="IPR019786">
    <property type="entry name" value="Zinc_finger_PHD-type_CS"/>
</dbReference>
<reference evidence="14" key="1">
    <citation type="submission" date="2023-11" db="EMBL/GenBank/DDBJ databases">
        <authorList>
            <person name="De Vega J J."/>
            <person name="De Vega J J."/>
        </authorList>
    </citation>
    <scope>NUCLEOTIDE SEQUENCE</scope>
</reference>
<feature type="domain" description="PHD-type" evidence="13">
    <location>
        <begin position="393"/>
        <end position="442"/>
    </location>
</feature>
<feature type="binding site" evidence="9">
    <location>
        <position position="396"/>
    </location>
    <ligand>
        <name>Zn(2+)</name>
        <dbReference type="ChEBI" id="CHEBI:29105"/>
        <label>1</label>
    </ligand>
</feature>
<evidence type="ECO:0000256" key="6">
    <source>
        <dbReference type="ARBA" id="ARBA00022853"/>
    </source>
</evidence>
<keyword evidence="7 11" id="KW-0539">Nucleus</keyword>
<evidence type="ECO:0000256" key="8">
    <source>
        <dbReference type="PIRSR" id="PIRSR628651-50"/>
    </source>
</evidence>
<feature type="binding site" evidence="9">
    <location>
        <position position="409"/>
    </location>
    <ligand>
        <name>Zn(2+)</name>
        <dbReference type="ChEBI" id="CHEBI:29105"/>
        <label>2</label>
    </ligand>
</feature>
<proteinExistence type="inferred from homology"/>
<dbReference type="SMART" id="SM01408">
    <property type="entry name" value="ING"/>
    <property type="match status" value="1"/>
</dbReference>
<feature type="site" description="Histone H3K4me3 binding" evidence="8">
    <location>
        <position position="418"/>
    </location>
</feature>
<dbReference type="PROSITE" id="PS50016">
    <property type="entry name" value="ZF_PHD_2"/>
    <property type="match status" value="1"/>
</dbReference>
<evidence type="ECO:0000256" key="9">
    <source>
        <dbReference type="PIRSR" id="PIRSR628651-51"/>
    </source>
</evidence>
<protein>
    <recommendedName>
        <fullName evidence="11">Chromatin modification-related protein</fullName>
    </recommendedName>
</protein>
<feature type="compositionally biased region" description="Polar residues" evidence="12">
    <location>
        <begin position="271"/>
        <end position="293"/>
    </location>
</feature>
<accession>A0AAD2HTD7</accession>
<feature type="binding site" evidence="9">
    <location>
        <position position="398"/>
    </location>
    <ligand>
        <name>Zn(2+)</name>
        <dbReference type="ChEBI" id="CHEBI:29105"/>
        <label>1</label>
    </ligand>
</feature>
<dbReference type="Proteomes" id="UP001295794">
    <property type="component" value="Unassembled WGS sequence"/>
</dbReference>
<dbReference type="InterPro" id="IPR001965">
    <property type="entry name" value="Znf_PHD"/>
</dbReference>
<dbReference type="GO" id="GO:0006355">
    <property type="term" value="P:regulation of DNA-templated transcription"/>
    <property type="evidence" value="ECO:0007669"/>
    <property type="project" value="TreeGrafter"/>
</dbReference>
<evidence type="ECO:0000313" key="15">
    <source>
        <dbReference type="Proteomes" id="UP001295794"/>
    </source>
</evidence>
<comment type="similarity">
    <text evidence="2 11">Belongs to the ING family.</text>
</comment>
<evidence type="ECO:0000256" key="2">
    <source>
        <dbReference type="ARBA" id="ARBA00010210"/>
    </source>
</evidence>
<dbReference type="EMBL" id="CAVNYO010000440">
    <property type="protein sequence ID" value="CAK5280670.1"/>
    <property type="molecule type" value="Genomic_DNA"/>
</dbReference>
<comment type="caution">
    <text evidence="14">The sequence shown here is derived from an EMBL/GenBank/DDBJ whole genome shotgun (WGS) entry which is preliminary data.</text>
</comment>
<evidence type="ECO:0000256" key="10">
    <source>
        <dbReference type="PROSITE-ProRule" id="PRU00146"/>
    </source>
</evidence>
<evidence type="ECO:0000256" key="7">
    <source>
        <dbReference type="ARBA" id="ARBA00023242"/>
    </source>
</evidence>
<feature type="binding site" evidence="9">
    <location>
        <position position="439"/>
    </location>
    <ligand>
        <name>Zn(2+)</name>
        <dbReference type="ChEBI" id="CHEBI:29105"/>
        <label>2</label>
    </ligand>
</feature>
<evidence type="ECO:0000259" key="13">
    <source>
        <dbReference type="PROSITE" id="PS50016"/>
    </source>
</evidence>
<dbReference type="PANTHER" id="PTHR10333:SF42">
    <property type="entry name" value="INHIBITOR OF GROWTH PROTEIN 5"/>
    <property type="match status" value="1"/>
</dbReference>
<feature type="region of interest" description="Disordered" evidence="12">
    <location>
        <begin position="165"/>
        <end position="323"/>
    </location>
</feature>
<dbReference type="PANTHER" id="PTHR10333">
    <property type="entry name" value="INHIBITOR OF GROWTH PROTEIN"/>
    <property type="match status" value="1"/>
</dbReference>
<sequence length="463" mass="49118">DSGFALCPYLPMAPTKASSSSTSAPSTAYSLAILTEYTHTLDALPPELSRTMAELRELDAVLSSSLSSLTTKIQNLTEMIEQRVGSPAQRLWLLTELAEEAQRLRLGGEDKIRVAHLAADTLKVHNSNLKTLAESVPDFDNSLLIRRTTFPHVSTRPYMQPVVTEGRRRRAAGAGASANVSAAVDASPAKRKRGAGRDDETPRRERAVARNGGRKKVERAPSPTDSLLSATSHIPQPSTARTAARASAVAHANATASASSAPKRRAAARGGSNQPEIYTNGDSNHLNGVQPPQANGRFNVPPSAAHPSLASYPTGPGISNGHATPYELHARVIGPPVADWTPPPPGMLEGPGMPPRAIARGAAAAFNAGDVAVAEGANGEAGGDGEQDADDGKLYCTCQRVSFGQMIGCDGDDCQWEWFHIGCVGLTDSPQGRWYCDWCRQKKNKRPTARGGRRKATTRASRG</sequence>
<gene>
    <name evidence="14" type="ORF">MYCIT1_LOCUS31247</name>
</gene>
<feature type="binding site" evidence="9">
    <location>
        <position position="423"/>
    </location>
    <ligand>
        <name>Zn(2+)</name>
        <dbReference type="ChEBI" id="CHEBI:29105"/>
        <label>1</label>
    </ligand>
</feature>
<keyword evidence="3 9" id="KW-0479">Metal-binding</keyword>
<dbReference type="GO" id="GO:0000785">
    <property type="term" value="C:chromatin"/>
    <property type="evidence" value="ECO:0007669"/>
    <property type="project" value="UniProtKB-ARBA"/>
</dbReference>
<evidence type="ECO:0000256" key="11">
    <source>
        <dbReference type="RuleBase" id="RU361213"/>
    </source>
</evidence>
<feature type="compositionally biased region" description="Polar residues" evidence="12">
    <location>
        <begin position="223"/>
        <end position="237"/>
    </location>
</feature>
<feature type="site" description="Histone H3K4me3 binding" evidence="8">
    <location>
        <position position="395"/>
    </location>
</feature>
<dbReference type="GO" id="GO:0006325">
    <property type="term" value="P:chromatin organization"/>
    <property type="evidence" value="ECO:0007669"/>
    <property type="project" value="UniProtKB-KW"/>
</dbReference>
<dbReference type="CDD" id="cd15587">
    <property type="entry name" value="PHD_Yng1p_like"/>
    <property type="match status" value="1"/>
</dbReference>
<evidence type="ECO:0000313" key="14">
    <source>
        <dbReference type="EMBL" id="CAK5280670.1"/>
    </source>
</evidence>
<dbReference type="GO" id="GO:0008270">
    <property type="term" value="F:zinc ion binding"/>
    <property type="evidence" value="ECO:0007669"/>
    <property type="project" value="UniProtKB-KW"/>
</dbReference>
<feature type="site" description="Histone H3K4me3 binding" evidence="8">
    <location>
        <position position="410"/>
    </location>
</feature>
<keyword evidence="6 11" id="KW-0156">Chromatin regulator</keyword>
<evidence type="ECO:0000256" key="4">
    <source>
        <dbReference type="ARBA" id="ARBA00022771"/>
    </source>
</evidence>
<comment type="domain">
    <text evidence="11">The PHD-type zinc finger mediates the binding to H3K4me3.</text>
</comment>
<keyword evidence="15" id="KW-1185">Reference proteome</keyword>
<feature type="non-terminal residue" evidence="14">
    <location>
        <position position="463"/>
    </location>
</feature>
<comment type="subunit">
    <text evidence="11">Component of an histone acetyltransferase complex. Interacts with H3K4me3 and to a lesser extent with H3K4me2.</text>
</comment>